<reference evidence="1" key="1">
    <citation type="journal article" date="2019" name="Sci. Rep.">
        <title>Draft genome of Tanacetum cinerariifolium, the natural source of mosquito coil.</title>
        <authorList>
            <person name="Yamashiro T."/>
            <person name="Shiraishi A."/>
            <person name="Satake H."/>
            <person name="Nakayama K."/>
        </authorList>
    </citation>
    <scope>NUCLEOTIDE SEQUENCE</scope>
</reference>
<accession>A0A699IZ31</accession>
<comment type="caution">
    <text evidence="1">The sequence shown here is derived from an EMBL/GenBank/DDBJ whole genome shotgun (WGS) entry which is preliminary data.</text>
</comment>
<dbReference type="AlphaFoldDB" id="A0A699IZ31"/>
<evidence type="ECO:0000313" key="1">
    <source>
        <dbReference type="EMBL" id="GEZ97974.1"/>
    </source>
</evidence>
<proteinExistence type="predicted"/>
<dbReference type="EMBL" id="BKCJ010350710">
    <property type="protein sequence ID" value="GEZ97974.1"/>
    <property type="molecule type" value="Genomic_DNA"/>
</dbReference>
<gene>
    <name evidence="1" type="ORF">Tci_569947</name>
</gene>
<protein>
    <submittedName>
        <fullName evidence="1">Uncharacterized protein</fullName>
    </submittedName>
</protein>
<name>A0A699IZ31_TANCI</name>
<organism evidence="1">
    <name type="scientific">Tanacetum cinerariifolium</name>
    <name type="common">Dalmatian daisy</name>
    <name type="synonym">Chrysanthemum cinerariifolium</name>
    <dbReference type="NCBI Taxonomy" id="118510"/>
    <lineage>
        <taxon>Eukaryota</taxon>
        <taxon>Viridiplantae</taxon>
        <taxon>Streptophyta</taxon>
        <taxon>Embryophyta</taxon>
        <taxon>Tracheophyta</taxon>
        <taxon>Spermatophyta</taxon>
        <taxon>Magnoliopsida</taxon>
        <taxon>eudicotyledons</taxon>
        <taxon>Gunneridae</taxon>
        <taxon>Pentapetalae</taxon>
        <taxon>asterids</taxon>
        <taxon>campanulids</taxon>
        <taxon>Asterales</taxon>
        <taxon>Asteraceae</taxon>
        <taxon>Asteroideae</taxon>
        <taxon>Anthemideae</taxon>
        <taxon>Anthemidinae</taxon>
        <taxon>Tanacetum</taxon>
    </lineage>
</organism>
<sequence>MKARGTLWMTLPNKDQLKFHSYQDEKLLTEAIKKRYRGNKESKKSSKEYNKGREYKRTTVLVETPTENALIAQDGIGVYDWSYQAEEETPTNYAFTALTSLRSSSSSDSEVDSCSKTCIKAYAGLKNEYDSLTFDYKKSQHNLFSYKAGLQ</sequence>